<dbReference type="EMBL" id="QMDL01000002">
    <property type="protein sequence ID" value="RMJ03892.1"/>
    <property type="molecule type" value="Genomic_DNA"/>
</dbReference>
<keyword evidence="1" id="KW-0472">Membrane</keyword>
<comment type="caution">
    <text evidence="2">The sequence shown here is derived from an EMBL/GenBank/DDBJ whole genome shotgun (WGS) entry which is preliminary data.</text>
</comment>
<name>A0A3M2RF35_9GAMM</name>
<reference evidence="2 3" key="1">
    <citation type="submission" date="2018-08" db="EMBL/GenBank/DDBJ databases">
        <title>Whole Genome Sequence of the Moderate Halophilic Marine Bacterium Marinobacter litoralis Sw-45.</title>
        <authorList>
            <person name="Musa H."/>
        </authorList>
    </citation>
    <scope>NUCLEOTIDE SEQUENCE [LARGE SCALE GENOMIC DNA]</scope>
    <source>
        <strain evidence="2 3">Sw-45</strain>
    </source>
</reference>
<feature type="transmembrane region" description="Helical" evidence="1">
    <location>
        <begin position="35"/>
        <end position="61"/>
    </location>
</feature>
<gene>
    <name evidence="2" type="ORF">DOQ08_01212</name>
</gene>
<organism evidence="2 3">
    <name type="scientific">Marinobacter litoralis</name>
    <dbReference type="NCBI Taxonomy" id="187981"/>
    <lineage>
        <taxon>Bacteria</taxon>
        <taxon>Pseudomonadati</taxon>
        <taxon>Pseudomonadota</taxon>
        <taxon>Gammaproteobacteria</taxon>
        <taxon>Pseudomonadales</taxon>
        <taxon>Marinobacteraceae</taxon>
        <taxon>Marinobacter</taxon>
    </lineage>
</organism>
<keyword evidence="3" id="KW-1185">Reference proteome</keyword>
<dbReference type="AlphaFoldDB" id="A0A3M2RF35"/>
<keyword evidence="1" id="KW-1133">Transmembrane helix</keyword>
<evidence type="ECO:0000256" key="1">
    <source>
        <dbReference type="SAM" id="Phobius"/>
    </source>
</evidence>
<dbReference type="Proteomes" id="UP000265903">
    <property type="component" value="Unassembled WGS sequence"/>
</dbReference>
<proteinExistence type="predicted"/>
<protein>
    <submittedName>
        <fullName evidence="2">Uncharacterized protein</fullName>
    </submittedName>
</protein>
<evidence type="ECO:0000313" key="3">
    <source>
        <dbReference type="Proteomes" id="UP000265903"/>
    </source>
</evidence>
<keyword evidence="1" id="KW-0812">Transmembrane</keyword>
<sequence>MIVLLTVLYFIGLAKLSFKGYASFVLFCVMATAHYVYFFSFVPVISIVGVLLAVSGGALSYTMKVRLFPHMGFMGARKDEAGEYIFE</sequence>
<evidence type="ECO:0000313" key="2">
    <source>
        <dbReference type="EMBL" id="RMJ03892.1"/>
    </source>
</evidence>
<accession>A0A3M2RF35</accession>